<dbReference type="EMBL" id="JBIGHY010000002">
    <property type="protein sequence ID" value="MFG6413848.1"/>
    <property type="molecule type" value="Genomic_DNA"/>
</dbReference>
<sequence length="143" mass="15713">MRTSTDFVQVDVQDLVGLRSGMYHRLTMMSDAIDRDRLTGKTVWAGPNQAVLFWSWTIAPEGWAVLSDSLAIRSNLLFVEAQRVLAGPQQLLMINQLVNQLPWQAQVTGHVDRLGLGRGQGTARAGLAAGRMASVESRRAVVL</sequence>
<dbReference type="RefSeq" id="WP_394469923.1">
    <property type="nucleotide sequence ID" value="NZ_JBIGHY010000002.1"/>
</dbReference>
<accession>A0ABW7EK55</accession>
<organism evidence="1 2">
    <name type="scientific">Pelomonas dachongensis</name>
    <dbReference type="NCBI Taxonomy" id="3299029"/>
    <lineage>
        <taxon>Bacteria</taxon>
        <taxon>Pseudomonadati</taxon>
        <taxon>Pseudomonadota</taxon>
        <taxon>Betaproteobacteria</taxon>
        <taxon>Burkholderiales</taxon>
        <taxon>Sphaerotilaceae</taxon>
        <taxon>Roseateles</taxon>
    </lineage>
</organism>
<comment type="caution">
    <text evidence="1">The sequence shown here is derived from an EMBL/GenBank/DDBJ whole genome shotgun (WGS) entry which is preliminary data.</text>
</comment>
<keyword evidence="2" id="KW-1185">Reference proteome</keyword>
<dbReference type="Gene3D" id="3.10.450.610">
    <property type="match status" value="1"/>
</dbReference>
<gene>
    <name evidence="1" type="ORF">ACG02S_08035</name>
</gene>
<proteinExistence type="predicted"/>
<protein>
    <submittedName>
        <fullName evidence="1">DUF4902 domain-containing protein</fullName>
    </submittedName>
</protein>
<dbReference type="InterPro" id="IPR032598">
    <property type="entry name" value="RsaM-like"/>
</dbReference>
<dbReference type="Proteomes" id="UP001606300">
    <property type="component" value="Unassembled WGS sequence"/>
</dbReference>
<reference evidence="1 2" key="1">
    <citation type="submission" date="2024-09" db="EMBL/GenBank/DDBJ databases">
        <title>Novel species of the genus Pelomonas and Roseateles isolated from streams.</title>
        <authorList>
            <person name="Lu H."/>
        </authorList>
    </citation>
    <scope>NUCLEOTIDE SEQUENCE [LARGE SCALE GENOMIC DNA]</scope>
    <source>
        <strain evidence="1 2">DC23W</strain>
    </source>
</reference>
<evidence type="ECO:0000313" key="1">
    <source>
        <dbReference type="EMBL" id="MFG6413848.1"/>
    </source>
</evidence>
<name>A0ABW7EK55_9BURK</name>
<dbReference type="Pfam" id="PF16245">
    <property type="entry name" value="DUF4902"/>
    <property type="match status" value="1"/>
</dbReference>
<evidence type="ECO:0000313" key="2">
    <source>
        <dbReference type="Proteomes" id="UP001606300"/>
    </source>
</evidence>